<organism evidence="1 2">
    <name type="scientific">Staphylotrichum longicolle</name>
    <dbReference type="NCBI Taxonomy" id="669026"/>
    <lineage>
        <taxon>Eukaryota</taxon>
        <taxon>Fungi</taxon>
        <taxon>Dikarya</taxon>
        <taxon>Ascomycota</taxon>
        <taxon>Pezizomycotina</taxon>
        <taxon>Sordariomycetes</taxon>
        <taxon>Sordariomycetidae</taxon>
        <taxon>Sordariales</taxon>
        <taxon>Chaetomiaceae</taxon>
        <taxon>Staphylotrichum</taxon>
    </lineage>
</organism>
<proteinExistence type="predicted"/>
<name>A0AAD4EPG3_9PEZI</name>
<comment type="caution">
    <text evidence="1">The sequence shown here is derived from an EMBL/GenBank/DDBJ whole genome shotgun (WGS) entry which is preliminary data.</text>
</comment>
<protein>
    <submittedName>
        <fullName evidence="1">Uncharacterized protein</fullName>
    </submittedName>
</protein>
<dbReference type="AlphaFoldDB" id="A0AAD4EPG3"/>
<gene>
    <name evidence="1" type="ORF">NEMBOFW57_009425</name>
</gene>
<evidence type="ECO:0000313" key="1">
    <source>
        <dbReference type="EMBL" id="KAG7284810.1"/>
    </source>
</evidence>
<dbReference type="Proteomes" id="UP001197093">
    <property type="component" value="Unassembled WGS sequence"/>
</dbReference>
<evidence type="ECO:0000313" key="2">
    <source>
        <dbReference type="Proteomes" id="UP001197093"/>
    </source>
</evidence>
<keyword evidence="2" id="KW-1185">Reference proteome</keyword>
<reference evidence="1" key="1">
    <citation type="submission" date="2023-02" db="EMBL/GenBank/DDBJ databases">
        <authorList>
            <person name="Palmer J.M."/>
        </authorList>
    </citation>
    <scope>NUCLEOTIDE SEQUENCE</scope>
    <source>
        <strain evidence="1">FW57</strain>
    </source>
</reference>
<sequence length="191" mass="21591">MDLVFEALGAIIYDIEWTADPAEPRQILMRLPVPRGPSYTVCLPNTRAGWETRAAWETCEYVFELMLCIDYGLPGYPLRGMRGLPRSWFIRDHRQLDILARVLTGASWYWGKGQGVPSNKAWDSILRVVGNWENARVGVPVWDIATMLYYYNTRRKSVSAEDQNQGWTGYTGVLQEMISEGSSPPGAQAVA</sequence>
<accession>A0AAD4EPG3</accession>
<dbReference type="EMBL" id="JAHCVI010000005">
    <property type="protein sequence ID" value="KAG7284810.1"/>
    <property type="molecule type" value="Genomic_DNA"/>
</dbReference>